<dbReference type="Proteomes" id="UP000319383">
    <property type="component" value="Chromosome"/>
</dbReference>
<dbReference type="RefSeq" id="WP_145379121.1">
    <property type="nucleotide sequence ID" value="NZ_CP036276.1"/>
</dbReference>
<reference evidence="3 4" key="1">
    <citation type="submission" date="2019-02" db="EMBL/GenBank/DDBJ databases">
        <title>Deep-cultivation of Planctomycetes and their phenomic and genomic characterization uncovers novel biology.</title>
        <authorList>
            <person name="Wiegand S."/>
            <person name="Jogler M."/>
            <person name="Boedeker C."/>
            <person name="Pinto D."/>
            <person name="Vollmers J."/>
            <person name="Rivas-Marin E."/>
            <person name="Kohn T."/>
            <person name="Peeters S.H."/>
            <person name="Heuer A."/>
            <person name="Rast P."/>
            <person name="Oberbeckmann S."/>
            <person name="Bunk B."/>
            <person name="Jeske O."/>
            <person name="Meyerdierks A."/>
            <person name="Storesund J.E."/>
            <person name="Kallscheuer N."/>
            <person name="Luecker S."/>
            <person name="Lage O.M."/>
            <person name="Pohl T."/>
            <person name="Merkel B.J."/>
            <person name="Hornburger P."/>
            <person name="Mueller R.-W."/>
            <person name="Bruemmer F."/>
            <person name="Labrenz M."/>
            <person name="Spormann A.M."/>
            <person name="Op den Camp H."/>
            <person name="Overmann J."/>
            <person name="Amann R."/>
            <person name="Jetten M.S.M."/>
            <person name="Mascher T."/>
            <person name="Medema M.H."/>
            <person name="Devos D.P."/>
            <person name="Kaster A.-K."/>
            <person name="Ovreas L."/>
            <person name="Rohde M."/>
            <person name="Galperin M.Y."/>
            <person name="Jogler C."/>
        </authorList>
    </citation>
    <scope>NUCLEOTIDE SEQUENCE [LARGE SCALE GENOMIC DNA]</scope>
    <source>
        <strain evidence="3 4">Mal52</strain>
    </source>
</reference>
<dbReference type="KEGG" id="sdyn:Mal52_51490"/>
<feature type="region of interest" description="Disordered" evidence="1">
    <location>
        <begin position="218"/>
        <end position="263"/>
    </location>
</feature>
<proteinExistence type="predicted"/>
<dbReference type="EMBL" id="CP036276">
    <property type="protein sequence ID" value="QDU46627.1"/>
    <property type="molecule type" value="Genomic_DNA"/>
</dbReference>
<feature type="chain" id="PRO_5021905785" description="FecR protein domain-containing protein" evidence="2">
    <location>
        <begin position="35"/>
        <end position="263"/>
    </location>
</feature>
<keyword evidence="4" id="KW-1185">Reference proteome</keyword>
<accession>A0A517ZVW3</accession>
<protein>
    <recommendedName>
        <fullName evidence="5">FecR protein domain-containing protein</fullName>
    </recommendedName>
</protein>
<dbReference type="AlphaFoldDB" id="A0A517ZVW3"/>
<evidence type="ECO:0000313" key="4">
    <source>
        <dbReference type="Proteomes" id="UP000319383"/>
    </source>
</evidence>
<evidence type="ECO:0000256" key="1">
    <source>
        <dbReference type="SAM" id="MobiDB-lite"/>
    </source>
</evidence>
<evidence type="ECO:0000313" key="3">
    <source>
        <dbReference type="EMBL" id="QDU46627.1"/>
    </source>
</evidence>
<feature type="signal peptide" evidence="2">
    <location>
        <begin position="1"/>
        <end position="34"/>
    </location>
</feature>
<organism evidence="3 4">
    <name type="scientific">Symmachiella dynata</name>
    <dbReference type="NCBI Taxonomy" id="2527995"/>
    <lineage>
        <taxon>Bacteria</taxon>
        <taxon>Pseudomonadati</taxon>
        <taxon>Planctomycetota</taxon>
        <taxon>Planctomycetia</taxon>
        <taxon>Planctomycetales</taxon>
        <taxon>Planctomycetaceae</taxon>
        <taxon>Symmachiella</taxon>
    </lineage>
</organism>
<sequence length="263" mass="28559" precursor="true">MMLRSHNLRQAMRYSAMTAGLVALALLAAESAFAQNKTTKPDPANTLAGKIKSVEKKGRTLVLSIETEDGETVEQLLTTRTPLVIKGDGDSGFLRRGAVVYTKAYQTKDKKLFGKEFKVYLDGSRFRGVKKGKTDEVLEVMGVITQLDKEQMAINIGRGGPGIVQLEEGYKVKIESANHALIVPGAGVVLAGRPTRGRFKATGVEVNLENPLTAEKYFAAQEKGSKRGRRRSRGSSTASKSDKKSEGNAVANPFAEIDKKKDK</sequence>
<evidence type="ECO:0000256" key="2">
    <source>
        <dbReference type="SAM" id="SignalP"/>
    </source>
</evidence>
<evidence type="ECO:0008006" key="5">
    <source>
        <dbReference type="Google" id="ProtNLM"/>
    </source>
</evidence>
<keyword evidence="2" id="KW-0732">Signal</keyword>
<gene>
    <name evidence="3" type="ORF">Mal52_51490</name>
</gene>
<name>A0A517ZVW3_9PLAN</name>